<dbReference type="EC" id="2.1.1.72" evidence="2 7"/>
<evidence type="ECO:0000256" key="1">
    <source>
        <dbReference type="ARBA" id="ARBA00006594"/>
    </source>
</evidence>
<evidence type="ECO:0000313" key="8">
    <source>
        <dbReference type="EMBL" id="SHM90190.1"/>
    </source>
</evidence>
<accession>A0A1M7MH94</accession>
<dbReference type="EMBL" id="FRCT01000022">
    <property type="protein sequence ID" value="SHM90190.1"/>
    <property type="molecule type" value="Genomic_DNA"/>
</dbReference>
<dbReference type="GO" id="GO:0043565">
    <property type="term" value="F:sequence-specific DNA binding"/>
    <property type="evidence" value="ECO:0007669"/>
    <property type="project" value="TreeGrafter"/>
</dbReference>
<gene>
    <name evidence="8" type="ORF">SAMN04487860_12251</name>
</gene>
<evidence type="ECO:0000256" key="4">
    <source>
        <dbReference type="ARBA" id="ARBA00022679"/>
    </source>
</evidence>
<dbReference type="InterPro" id="IPR002052">
    <property type="entry name" value="DNA_methylase_N6_adenine_CS"/>
</dbReference>
<dbReference type="Gene3D" id="3.40.50.150">
    <property type="entry name" value="Vaccinia Virus protein VP39"/>
    <property type="match status" value="1"/>
</dbReference>
<comment type="catalytic activity">
    <reaction evidence="6 7">
        <text>a 2'-deoxyadenosine in DNA + S-adenosyl-L-methionine = an N(6)-methyl-2'-deoxyadenosine in DNA + S-adenosyl-L-homocysteine + H(+)</text>
        <dbReference type="Rhea" id="RHEA:15197"/>
        <dbReference type="Rhea" id="RHEA-COMP:12418"/>
        <dbReference type="Rhea" id="RHEA-COMP:12419"/>
        <dbReference type="ChEBI" id="CHEBI:15378"/>
        <dbReference type="ChEBI" id="CHEBI:57856"/>
        <dbReference type="ChEBI" id="CHEBI:59789"/>
        <dbReference type="ChEBI" id="CHEBI:90615"/>
        <dbReference type="ChEBI" id="CHEBI:90616"/>
        <dbReference type="EC" id="2.1.1.72"/>
    </reaction>
</comment>
<dbReference type="InterPro" id="IPR012327">
    <property type="entry name" value="MeTrfase_D12"/>
</dbReference>
<keyword evidence="3 7" id="KW-0489">Methyltransferase</keyword>
<proteinExistence type="inferred from homology"/>
<dbReference type="Proteomes" id="UP000184394">
    <property type="component" value="Unassembled WGS sequence"/>
</dbReference>
<comment type="similarity">
    <text evidence="1 7">Belongs to the N(4)/N(6)-methyltransferase family.</text>
</comment>
<evidence type="ECO:0000256" key="7">
    <source>
        <dbReference type="RuleBase" id="RU361257"/>
    </source>
</evidence>
<evidence type="ECO:0000256" key="6">
    <source>
        <dbReference type="ARBA" id="ARBA00047942"/>
    </source>
</evidence>
<dbReference type="PROSITE" id="PS00092">
    <property type="entry name" value="N6_MTASE"/>
    <property type="match status" value="1"/>
</dbReference>
<evidence type="ECO:0000256" key="2">
    <source>
        <dbReference type="ARBA" id="ARBA00011900"/>
    </source>
</evidence>
<dbReference type="OrthoDB" id="9805629at2"/>
<dbReference type="GO" id="GO:0009307">
    <property type="term" value="P:DNA restriction-modification system"/>
    <property type="evidence" value="ECO:0007669"/>
    <property type="project" value="InterPro"/>
</dbReference>
<dbReference type="GO" id="GO:0006298">
    <property type="term" value="P:mismatch repair"/>
    <property type="evidence" value="ECO:0007669"/>
    <property type="project" value="TreeGrafter"/>
</dbReference>
<dbReference type="PANTHER" id="PTHR30481">
    <property type="entry name" value="DNA ADENINE METHYLASE"/>
    <property type="match status" value="1"/>
</dbReference>
<dbReference type="GO" id="GO:1904047">
    <property type="term" value="F:S-adenosyl-L-methionine binding"/>
    <property type="evidence" value="ECO:0007669"/>
    <property type="project" value="TreeGrafter"/>
</dbReference>
<protein>
    <recommendedName>
        <fullName evidence="2 7">Site-specific DNA-methyltransferase (adenine-specific)</fullName>
        <ecNumber evidence="2 7">2.1.1.72</ecNumber>
    </recommendedName>
</protein>
<dbReference type="InterPro" id="IPR023095">
    <property type="entry name" value="Ade_MeTrfase_dom_2"/>
</dbReference>
<dbReference type="RefSeq" id="WP_072952437.1">
    <property type="nucleotide sequence ID" value="NZ_FRCT01000022.1"/>
</dbReference>
<dbReference type="AlphaFoldDB" id="A0A1M7MH94"/>
<keyword evidence="5 7" id="KW-0949">S-adenosyl-L-methionine</keyword>
<dbReference type="PIRSF" id="PIRSF000398">
    <property type="entry name" value="M_m6A_EcoRV"/>
    <property type="match status" value="1"/>
</dbReference>
<evidence type="ECO:0000313" key="9">
    <source>
        <dbReference type="Proteomes" id="UP000184394"/>
    </source>
</evidence>
<name>A0A1M7MH94_RUMFL</name>
<dbReference type="NCBIfam" id="TIGR00571">
    <property type="entry name" value="dam"/>
    <property type="match status" value="1"/>
</dbReference>
<dbReference type="InterPro" id="IPR012263">
    <property type="entry name" value="M_m6A_EcoRV"/>
</dbReference>
<dbReference type="GO" id="GO:0009007">
    <property type="term" value="F:site-specific DNA-methyltransferase (adenine-specific) activity"/>
    <property type="evidence" value="ECO:0007669"/>
    <property type="project" value="UniProtKB-UniRule"/>
</dbReference>
<dbReference type="Pfam" id="PF02086">
    <property type="entry name" value="MethyltransfD12"/>
    <property type="match status" value="1"/>
</dbReference>
<organism evidence="8 9">
    <name type="scientific">Ruminococcus flavefaciens</name>
    <dbReference type="NCBI Taxonomy" id="1265"/>
    <lineage>
        <taxon>Bacteria</taxon>
        <taxon>Bacillati</taxon>
        <taxon>Bacillota</taxon>
        <taxon>Clostridia</taxon>
        <taxon>Eubacteriales</taxon>
        <taxon>Oscillospiraceae</taxon>
        <taxon>Ruminococcus</taxon>
    </lineage>
</organism>
<dbReference type="SUPFAM" id="SSF53335">
    <property type="entry name" value="S-adenosyl-L-methionine-dependent methyltransferases"/>
    <property type="match status" value="1"/>
</dbReference>
<evidence type="ECO:0000256" key="3">
    <source>
        <dbReference type="ARBA" id="ARBA00022603"/>
    </source>
</evidence>
<dbReference type="Gene3D" id="1.10.1020.10">
    <property type="entry name" value="Adenine-specific Methyltransferase, Domain 2"/>
    <property type="match status" value="1"/>
</dbReference>
<dbReference type="PRINTS" id="PR00505">
    <property type="entry name" value="D12N6MTFRASE"/>
</dbReference>
<dbReference type="GO" id="GO:0032259">
    <property type="term" value="P:methylation"/>
    <property type="evidence" value="ECO:0007669"/>
    <property type="project" value="UniProtKB-KW"/>
</dbReference>
<keyword evidence="4 7" id="KW-0808">Transferase</keyword>
<reference evidence="8 9" key="1">
    <citation type="submission" date="2016-11" db="EMBL/GenBank/DDBJ databases">
        <authorList>
            <person name="Jaros S."/>
            <person name="Januszkiewicz K."/>
            <person name="Wedrychowicz H."/>
        </authorList>
    </citation>
    <scope>NUCLEOTIDE SEQUENCE [LARGE SCALE GENOMIC DNA]</scope>
    <source>
        <strain evidence="8 9">Y1</strain>
    </source>
</reference>
<dbReference type="InterPro" id="IPR029063">
    <property type="entry name" value="SAM-dependent_MTases_sf"/>
</dbReference>
<evidence type="ECO:0000256" key="5">
    <source>
        <dbReference type="ARBA" id="ARBA00022691"/>
    </source>
</evidence>
<sequence>MKTQIATSFRRSPFFYVGDKFKLVPQLKEHFPTDIDRFIEPFCGGGSVFLNAEAESYLVNDIDNYMIALHKLLFDYSNDVDGFWSKLTDIINGYGLSASFLGRTVPDEYKINFVKTYYAKYNKEAYMKLRADFNNDKSDLLKLYVLLIYGFNRMLRFNNNGDFNLPVGNVDFNQNVVNALNAYFEYVSEKNIELFNMDFEEFIAEIEPTTDDFIYLDPPYLISFSEYNKLWNPETERRLLDVLDDLNSRHIRFAVSNIIRHKNMYNEIFDTWAKKYNVIDITSNYISFHDNTQKGSYEVLVTNY</sequence>
<dbReference type="PANTHER" id="PTHR30481:SF3">
    <property type="entry name" value="DNA ADENINE METHYLASE"/>
    <property type="match status" value="1"/>
</dbReference>